<dbReference type="PROSITE" id="PS51000">
    <property type="entry name" value="HTH_DEOR_2"/>
    <property type="match status" value="1"/>
</dbReference>
<keyword evidence="1" id="KW-0805">Transcription regulation</keyword>
<dbReference type="PANTHER" id="PTHR30363">
    <property type="entry name" value="HTH-TYPE TRANSCRIPTIONAL REGULATOR SRLR-RELATED"/>
    <property type="match status" value="1"/>
</dbReference>
<dbReference type="SUPFAM" id="SSF46785">
    <property type="entry name" value="Winged helix' DNA-binding domain"/>
    <property type="match status" value="1"/>
</dbReference>
<sequence>MNIEERHKIILDKLSTYGNVKIADLSKELDISRETVRKDIYNLEKQQKLIAIRGGATSLSSGISETKYGQRLQQNTMEKKYIADRALNLIHNSNTIFLDYGTSVVELAKKIEQSELHDLTIITTSLNVALIFQYTTRHQLICLGGGLRPEEGSFSGPLTLNNIDSLYCDLGFFGCGGISLNAGLTNHYFSEVEVSKKMMQHSHQKIVLAPHDKFSKEALYVTAPLSEISHIITDNQTPTEIIKSFNNKRQLVLN</sequence>
<gene>
    <name evidence="5" type="ORF">LEQ_1758</name>
</gene>
<keyword evidence="2" id="KW-0238">DNA-binding</keyword>
<keyword evidence="3" id="KW-0804">Transcription</keyword>
<dbReference type="RefSeq" id="WP_023860526.1">
    <property type="nucleotide sequence ID" value="NZ_AWWH01000197.1"/>
</dbReference>
<name>V7HVJ7_9LACO</name>
<reference evidence="5 6" key="1">
    <citation type="journal article" date="2014" name="Genome Announc.">
        <title>The Genome of the Predominant Equine Lactobacillus Species, Lactobacillus equi, Is Reflective of Its Lifestyle Adaptations to an Herbivorous Host.</title>
        <authorList>
            <person name="O'Donnell M.M."/>
            <person name="Harris H.M."/>
            <person name="O'Toole P.W."/>
            <person name="Ross R.P."/>
        </authorList>
    </citation>
    <scope>NUCLEOTIDE SEQUENCE [LARGE SCALE GENOMIC DNA]</scope>
    <source>
        <strain evidence="5 6">DPC 6820</strain>
    </source>
</reference>
<dbReference type="Gene3D" id="3.40.50.1360">
    <property type="match status" value="1"/>
</dbReference>
<dbReference type="EMBL" id="AWWH01000197">
    <property type="protein sequence ID" value="ETA73290.1"/>
    <property type="molecule type" value="Genomic_DNA"/>
</dbReference>
<evidence type="ECO:0000259" key="4">
    <source>
        <dbReference type="PROSITE" id="PS51000"/>
    </source>
</evidence>
<dbReference type="AlphaFoldDB" id="V7HVJ7"/>
<dbReference type="PATRIC" id="fig|1392007.3.peg.1914"/>
<dbReference type="SMART" id="SM00420">
    <property type="entry name" value="HTH_DEOR"/>
    <property type="match status" value="1"/>
</dbReference>
<evidence type="ECO:0000313" key="6">
    <source>
        <dbReference type="Proteomes" id="UP000018559"/>
    </source>
</evidence>
<dbReference type="Pfam" id="PF00455">
    <property type="entry name" value="DeoRC"/>
    <property type="match status" value="1"/>
</dbReference>
<evidence type="ECO:0000256" key="1">
    <source>
        <dbReference type="ARBA" id="ARBA00023015"/>
    </source>
</evidence>
<comment type="caution">
    <text evidence="5">The sequence shown here is derived from an EMBL/GenBank/DDBJ whole genome shotgun (WGS) entry which is preliminary data.</text>
</comment>
<dbReference type="InterPro" id="IPR036390">
    <property type="entry name" value="WH_DNA-bd_sf"/>
</dbReference>
<dbReference type="GO" id="GO:0003700">
    <property type="term" value="F:DNA-binding transcription factor activity"/>
    <property type="evidence" value="ECO:0007669"/>
    <property type="project" value="InterPro"/>
</dbReference>
<dbReference type="InterPro" id="IPR037171">
    <property type="entry name" value="NagB/RpiA_transferase-like"/>
</dbReference>
<dbReference type="InterPro" id="IPR001034">
    <property type="entry name" value="DeoR_HTH"/>
</dbReference>
<dbReference type="InterPro" id="IPR018356">
    <property type="entry name" value="Tscrpt_reg_HTH_DeoR_CS"/>
</dbReference>
<dbReference type="Proteomes" id="UP000018559">
    <property type="component" value="Unassembled WGS sequence"/>
</dbReference>
<evidence type="ECO:0000256" key="3">
    <source>
        <dbReference type="ARBA" id="ARBA00023163"/>
    </source>
</evidence>
<accession>V7HVJ7</accession>
<dbReference type="PROSITE" id="PS00894">
    <property type="entry name" value="HTH_DEOR_1"/>
    <property type="match status" value="1"/>
</dbReference>
<dbReference type="PANTHER" id="PTHR30363:SF44">
    <property type="entry name" value="AGA OPERON TRANSCRIPTIONAL REPRESSOR-RELATED"/>
    <property type="match status" value="1"/>
</dbReference>
<dbReference type="SMART" id="SM01134">
    <property type="entry name" value="DeoRC"/>
    <property type="match status" value="1"/>
</dbReference>
<dbReference type="Pfam" id="PF08220">
    <property type="entry name" value="HTH_DeoR"/>
    <property type="match status" value="1"/>
</dbReference>
<dbReference type="InterPro" id="IPR036388">
    <property type="entry name" value="WH-like_DNA-bd_sf"/>
</dbReference>
<dbReference type="Gene3D" id="1.10.10.10">
    <property type="entry name" value="Winged helix-like DNA-binding domain superfamily/Winged helix DNA-binding domain"/>
    <property type="match status" value="1"/>
</dbReference>
<dbReference type="SUPFAM" id="SSF100950">
    <property type="entry name" value="NagB/RpiA/CoA transferase-like"/>
    <property type="match status" value="1"/>
</dbReference>
<dbReference type="InterPro" id="IPR014036">
    <property type="entry name" value="DeoR-like_C"/>
</dbReference>
<dbReference type="InterPro" id="IPR050313">
    <property type="entry name" value="Carb_Metab_HTH_regulators"/>
</dbReference>
<dbReference type="GO" id="GO:0003677">
    <property type="term" value="F:DNA binding"/>
    <property type="evidence" value="ECO:0007669"/>
    <property type="project" value="UniProtKB-KW"/>
</dbReference>
<feature type="domain" description="HTH deoR-type" evidence="4">
    <location>
        <begin position="3"/>
        <end position="58"/>
    </location>
</feature>
<protein>
    <submittedName>
        <fullName evidence="5">DeoR family transcriptional regulator</fullName>
    </submittedName>
</protein>
<organism evidence="5 6">
    <name type="scientific">Ligilactobacillus equi DPC 6820</name>
    <dbReference type="NCBI Taxonomy" id="1392007"/>
    <lineage>
        <taxon>Bacteria</taxon>
        <taxon>Bacillati</taxon>
        <taxon>Bacillota</taxon>
        <taxon>Bacilli</taxon>
        <taxon>Lactobacillales</taxon>
        <taxon>Lactobacillaceae</taxon>
        <taxon>Ligilactobacillus</taxon>
    </lineage>
</organism>
<proteinExistence type="predicted"/>
<evidence type="ECO:0000313" key="5">
    <source>
        <dbReference type="EMBL" id="ETA73290.1"/>
    </source>
</evidence>
<keyword evidence="6" id="KW-1185">Reference proteome</keyword>
<evidence type="ECO:0000256" key="2">
    <source>
        <dbReference type="ARBA" id="ARBA00023125"/>
    </source>
</evidence>